<feature type="compositionally biased region" description="Polar residues" evidence="1">
    <location>
        <begin position="245"/>
        <end position="257"/>
    </location>
</feature>
<dbReference type="GeneID" id="91096347"/>
<accession>A0AAX4K1U9</accession>
<gene>
    <name evidence="2" type="ORF">L201_005677</name>
</gene>
<protein>
    <submittedName>
        <fullName evidence="2">Uncharacterized protein</fullName>
    </submittedName>
</protein>
<feature type="region of interest" description="Disordered" evidence="1">
    <location>
        <begin position="1"/>
        <end position="81"/>
    </location>
</feature>
<dbReference type="AlphaFoldDB" id="A0AAX4K1U9"/>
<reference evidence="2 3" key="1">
    <citation type="submission" date="2024-01" db="EMBL/GenBank/DDBJ databases">
        <title>Comparative genomics of Cryptococcus and Kwoniella reveals pathogenesis evolution and contrasting modes of karyotype evolution via chromosome fusion or intercentromeric recombination.</title>
        <authorList>
            <person name="Coelho M.A."/>
            <person name="David-Palma M."/>
            <person name="Shea T."/>
            <person name="Bowers K."/>
            <person name="McGinley-Smith S."/>
            <person name="Mohammad A.W."/>
            <person name="Gnirke A."/>
            <person name="Yurkov A.M."/>
            <person name="Nowrousian M."/>
            <person name="Sun S."/>
            <person name="Cuomo C.A."/>
            <person name="Heitman J."/>
        </authorList>
    </citation>
    <scope>NUCLEOTIDE SEQUENCE [LARGE SCALE GENOMIC DNA]</scope>
    <source>
        <strain evidence="2 3">CBS 6074</strain>
    </source>
</reference>
<feature type="compositionally biased region" description="Polar residues" evidence="1">
    <location>
        <begin position="268"/>
        <end position="292"/>
    </location>
</feature>
<feature type="region of interest" description="Disordered" evidence="1">
    <location>
        <begin position="115"/>
        <end position="297"/>
    </location>
</feature>
<feature type="compositionally biased region" description="Polar residues" evidence="1">
    <location>
        <begin position="197"/>
        <end position="207"/>
    </location>
</feature>
<organism evidence="2 3">
    <name type="scientific">Kwoniella dendrophila CBS 6074</name>
    <dbReference type="NCBI Taxonomy" id="1295534"/>
    <lineage>
        <taxon>Eukaryota</taxon>
        <taxon>Fungi</taxon>
        <taxon>Dikarya</taxon>
        <taxon>Basidiomycota</taxon>
        <taxon>Agaricomycotina</taxon>
        <taxon>Tremellomycetes</taxon>
        <taxon>Tremellales</taxon>
        <taxon>Cryptococcaceae</taxon>
        <taxon>Kwoniella</taxon>
    </lineage>
</organism>
<feature type="compositionally biased region" description="Low complexity" evidence="1">
    <location>
        <begin position="220"/>
        <end position="234"/>
    </location>
</feature>
<feature type="compositionally biased region" description="Basic and acidic residues" evidence="1">
    <location>
        <begin position="58"/>
        <end position="81"/>
    </location>
</feature>
<name>A0AAX4K1U9_9TREE</name>
<sequence length="368" mass="39894">MSAPSPTPSNMPPPASNLKRPRPSGAASSSQSAPQGTIATASGSRTKRRKPEPANVDDSDKKGSTAAAKGKEEDAIESGEVKTKIDFNELPVETLYKYLEYHDLLPRWDVSPWSEEPCTPPNQLYTLPSSAPIIPPPVTESQVSQTQEQITDQSSQHIDSQANGSTSNLPQTQADAGKQVQKQSTKTIENGNGPVGPQSNNMNNEPQLPQLPPSGDKPDNTLSTNEATTSASSEGNKNENKDDSQNQNSTEENGNQEGSEELADNFEPPTTRSKTLPTRQPNNTDNNHSSSLQQQQQAQIKRGVITLSDVYLAKEVLAEKANNHWLKGLGGGQNKEGETIVNFLYKMKVGQGRLLRVYNPTPPTYPWS</sequence>
<evidence type="ECO:0000313" key="3">
    <source>
        <dbReference type="Proteomes" id="UP001355207"/>
    </source>
</evidence>
<feature type="compositionally biased region" description="Polar residues" evidence="1">
    <location>
        <begin position="139"/>
        <end position="190"/>
    </location>
</feature>
<proteinExistence type="predicted"/>
<feature type="compositionally biased region" description="Pro residues" evidence="1">
    <location>
        <begin position="1"/>
        <end position="15"/>
    </location>
</feature>
<evidence type="ECO:0000313" key="2">
    <source>
        <dbReference type="EMBL" id="WWC90740.1"/>
    </source>
</evidence>
<keyword evidence="3" id="KW-1185">Reference proteome</keyword>
<dbReference type="Proteomes" id="UP001355207">
    <property type="component" value="Chromosome 7"/>
</dbReference>
<dbReference type="RefSeq" id="XP_066077503.1">
    <property type="nucleotide sequence ID" value="XM_066221406.1"/>
</dbReference>
<feature type="compositionally biased region" description="Low complexity" evidence="1">
    <location>
        <begin position="23"/>
        <end position="36"/>
    </location>
</feature>
<dbReference type="EMBL" id="CP144104">
    <property type="protein sequence ID" value="WWC90740.1"/>
    <property type="molecule type" value="Genomic_DNA"/>
</dbReference>
<evidence type="ECO:0000256" key="1">
    <source>
        <dbReference type="SAM" id="MobiDB-lite"/>
    </source>
</evidence>